<dbReference type="Proteomes" id="UP000256718">
    <property type="component" value="Unassembled WGS sequence"/>
</dbReference>
<sequence>MQQTKQFLDASISILGNKFIAISYEDSVKFNTSEKDGIKLMVSLQDENSPVFLDLIQVKVRNTSPNLSVHELANLKGKQVNFKNLRIGIYNSQFTFAAEDVSIINKSAKGNE</sequence>
<proteinExistence type="predicted"/>
<gene>
    <name evidence="1" type="ORF">C4618_13460</name>
</gene>
<comment type="caution">
    <text evidence="1">The sequence shown here is derived from an EMBL/GenBank/DDBJ whole genome shotgun (WGS) entry which is preliminary data.</text>
</comment>
<reference evidence="1 2" key="1">
    <citation type="journal article" date="2018" name="Emerg. Microbes Infect.">
        <title>Phenotypic and molecular analysis of nontypeable Group B streptococci: identification of cps2a and hybrid cps2a/cps5 Group B streptococcal capsule gene clusters.</title>
        <authorList>
            <person name="Alhhazmi A."/>
            <person name="Tyrrell G.J."/>
        </authorList>
    </citation>
    <scope>NUCLEOTIDE SEQUENCE [LARGE SCALE GENOMIC DNA]</scope>
    <source>
        <strain evidence="1 2">PLGBS17</strain>
    </source>
</reference>
<dbReference type="EMBL" id="QHGZ01000261">
    <property type="protein sequence ID" value="RDY74227.1"/>
    <property type="molecule type" value="Genomic_DNA"/>
</dbReference>
<dbReference type="RefSeq" id="WP_001187920.1">
    <property type="nucleotide sequence ID" value="NZ_CAXOLC010000009.1"/>
</dbReference>
<evidence type="ECO:0000313" key="2">
    <source>
        <dbReference type="Proteomes" id="UP000256718"/>
    </source>
</evidence>
<dbReference type="AlphaFoldDB" id="A0A7G7IGJ7"/>
<accession>A0A7G7IGJ7</accession>
<organism evidence="1 2">
    <name type="scientific">Streptococcus agalactiae</name>
    <dbReference type="NCBI Taxonomy" id="1311"/>
    <lineage>
        <taxon>Bacteria</taxon>
        <taxon>Bacillati</taxon>
        <taxon>Bacillota</taxon>
        <taxon>Bacilli</taxon>
        <taxon>Lactobacillales</taxon>
        <taxon>Streptococcaceae</taxon>
        <taxon>Streptococcus</taxon>
    </lineage>
</organism>
<name>A0A7G7IGJ7_STRAG</name>
<protein>
    <submittedName>
        <fullName evidence="1">Uncharacterized protein</fullName>
    </submittedName>
</protein>
<evidence type="ECO:0000313" key="1">
    <source>
        <dbReference type="EMBL" id="RDY74227.1"/>
    </source>
</evidence>